<dbReference type="SMART" id="SM00478">
    <property type="entry name" value="ENDO3c"/>
    <property type="match status" value="1"/>
</dbReference>
<dbReference type="SMART" id="SM00525">
    <property type="entry name" value="FES"/>
    <property type="match status" value="1"/>
</dbReference>
<evidence type="ECO:0000256" key="3">
    <source>
        <dbReference type="ARBA" id="ARBA00012045"/>
    </source>
</evidence>
<dbReference type="GO" id="GO:0006285">
    <property type="term" value="P:base-excision repair, AP site formation"/>
    <property type="evidence" value="ECO:0007669"/>
    <property type="project" value="UniProtKB-ARBA"/>
</dbReference>
<keyword evidence="5" id="KW-0004">4Fe-4S</keyword>
<gene>
    <name evidence="16" type="ORF">CPB83DRAFT_878036</name>
</gene>
<keyword evidence="12 13" id="KW-0326">Glycosidase</keyword>
<dbReference type="Pfam" id="PF00730">
    <property type="entry name" value="HhH-GPD"/>
    <property type="match status" value="1"/>
</dbReference>
<feature type="region of interest" description="Disordered" evidence="14">
    <location>
        <begin position="25"/>
        <end position="73"/>
    </location>
</feature>
<dbReference type="InterPro" id="IPR023170">
    <property type="entry name" value="HhH_base_excis_C"/>
</dbReference>
<dbReference type="GO" id="GO:0006298">
    <property type="term" value="P:mismatch repair"/>
    <property type="evidence" value="ECO:0007669"/>
    <property type="project" value="TreeGrafter"/>
</dbReference>
<comment type="caution">
    <text evidence="16">The sequence shown here is derived from an EMBL/GenBank/DDBJ whole genome shotgun (WGS) entry which is preliminary data.</text>
</comment>
<evidence type="ECO:0000256" key="13">
    <source>
        <dbReference type="RuleBase" id="RU365096"/>
    </source>
</evidence>
<evidence type="ECO:0000256" key="9">
    <source>
        <dbReference type="ARBA" id="ARBA00023004"/>
    </source>
</evidence>
<dbReference type="SUPFAM" id="SSF48150">
    <property type="entry name" value="DNA-glycosylase"/>
    <property type="match status" value="1"/>
</dbReference>
<protein>
    <recommendedName>
        <fullName evidence="4 13">Adenine DNA glycosylase</fullName>
        <ecNumber evidence="3 13">3.2.2.31</ecNumber>
    </recommendedName>
</protein>
<dbReference type="Proteomes" id="UP000807306">
    <property type="component" value="Unassembled WGS sequence"/>
</dbReference>
<dbReference type="GO" id="GO:0046872">
    <property type="term" value="F:metal ion binding"/>
    <property type="evidence" value="ECO:0007669"/>
    <property type="project" value="UniProtKB-UniRule"/>
</dbReference>
<dbReference type="InterPro" id="IPR003651">
    <property type="entry name" value="Endonuclease3_FeS-loop_motif"/>
</dbReference>
<evidence type="ECO:0000259" key="15">
    <source>
        <dbReference type="SMART" id="SM00478"/>
    </source>
</evidence>
<dbReference type="PROSITE" id="PS01155">
    <property type="entry name" value="ENDONUCLEASE_III_2"/>
    <property type="match status" value="1"/>
</dbReference>
<accession>A0A9P6JJQ4</accession>
<evidence type="ECO:0000313" key="17">
    <source>
        <dbReference type="Proteomes" id="UP000807306"/>
    </source>
</evidence>
<dbReference type="GO" id="GO:0034039">
    <property type="term" value="F:8-oxo-7,8-dihydroguanine DNA N-glycosylase activity"/>
    <property type="evidence" value="ECO:0007669"/>
    <property type="project" value="TreeGrafter"/>
</dbReference>
<dbReference type="SUPFAM" id="SSF55811">
    <property type="entry name" value="Nudix"/>
    <property type="match status" value="1"/>
</dbReference>
<dbReference type="InterPro" id="IPR011257">
    <property type="entry name" value="DNA_glycosylase"/>
</dbReference>
<dbReference type="GO" id="GO:0035485">
    <property type="term" value="F:adenine/guanine mispair binding"/>
    <property type="evidence" value="ECO:0007669"/>
    <property type="project" value="TreeGrafter"/>
</dbReference>
<evidence type="ECO:0000256" key="5">
    <source>
        <dbReference type="ARBA" id="ARBA00022485"/>
    </source>
</evidence>
<dbReference type="Gene3D" id="1.10.340.30">
    <property type="entry name" value="Hypothetical protein, domain 2"/>
    <property type="match status" value="1"/>
</dbReference>
<sequence length="549" mass="61328">MVKRRYSTTGDLEWLEEDAEVFTHVNDSTDEEDASYQPKAKLSKGKNTGSKRKANQMTKDASEEASNSSNTHQTVLPHEIHPKSLHTVQSSPAMRLSLLKWYRGVHDARGMPWRKPYDPLLGRADRAQRAYEVWISEIMLQQTQVVTVIPYYNRWIEKFPTICHLAAATLDEVNAIWKGLGYYSRARRLLEGAQKAVKDFSGRLPDNAKDLESHIPGIGRYSAGAISSIAYGERVPVLDGNVHRLLSRVLALHANPKAKGTLDILWAAAAAMVESQDHTPLIQDGNQPQYAGDINQALIELGSTVCKVRDPDCGSCPLQSWCSAFRISGTSDKQTPSTLTDIEDLCRVCEPFAEFEGVTSYPLKAERKKAREELDIVNVIEWRSLIHPESRHFLMVRRPAGGLLAGLYEFPSSVNVAKDLDQDSQSKLPNWFCSQLLEGDPPLITQVQNVGEVLHVFSHIRKTYRVQWAVLEGSEDSPPPLLMSRVAEPPMKKPKSRKSAQSGNSFTNPHDPTSAVWVPLEEVANTNMGTGVVKIWALTKKLWEEKTTG</sequence>
<dbReference type="EMBL" id="MU157921">
    <property type="protein sequence ID" value="KAF9523248.1"/>
    <property type="molecule type" value="Genomic_DNA"/>
</dbReference>
<evidence type="ECO:0000256" key="2">
    <source>
        <dbReference type="ARBA" id="ARBA00008343"/>
    </source>
</evidence>
<evidence type="ECO:0000256" key="6">
    <source>
        <dbReference type="ARBA" id="ARBA00022723"/>
    </source>
</evidence>
<dbReference type="OrthoDB" id="10248838at2759"/>
<dbReference type="GO" id="GO:0032357">
    <property type="term" value="F:oxidized purine DNA binding"/>
    <property type="evidence" value="ECO:0007669"/>
    <property type="project" value="TreeGrafter"/>
</dbReference>
<dbReference type="Gene3D" id="1.10.1670.10">
    <property type="entry name" value="Helix-hairpin-Helix base-excision DNA repair enzymes (C-terminal)"/>
    <property type="match status" value="1"/>
</dbReference>
<evidence type="ECO:0000256" key="8">
    <source>
        <dbReference type="ARBA" id="ARBA00022801"/>
    </source>
</evidence>
<feature type="compositionally biased region" description="Basic residues" evidence="14">
    <location>
        <begin position="41"/>
        <end position="54"/>
    </location>
</feature>
<dbReference type="PANTHER" id="PTHR42944:SF1">
    <property type="entry name" value="ADENINE DNA GLYCOSYLASE"/>
    <property type="match status" value="1"/>
</dbReference>
<keyword evidence="7 13" id="KW-0227">DNA damage</keyword>
<proteinExistence type="inferred from homology"/>
<dbReference type="PANTHER" id="PTHR42944">
    <property type="entry name" value="ADENINE DNA GLYCOSYLASE"/>
    <property type="match status" value="1"/>
</dbReference>
<keyword evidence="8" id="KW-0378">Hydrolase</keyword>
<dbReference type="GO" id="GO:0000701">
    <property type="term" value="F:purine-specific mismatch base pair DNA N-glycosylase activity"/>
    <property type="evidence" value="ECO:0007669"/>
    <property type="project" value="UniProtKB-EC"/>
</dbReference>
<evidence type="ECO:0000256" key="11">
    <source>
        <dbReference type="ARBA" id="ARBA00023204"/>
    </source>
</evidence>
<keyword evidence="6" id="KW-0479">Metal-binding</keyword>
<evidence type="ECO:0000256" key="12">
    <source>
        <dbReference type="ARBA" id="ARBA00023295"/>
    </source>
</evidence>
<evidence type="ECO:0000256" key="7">
    <source>
        <dbReference type="ARBA" id="ARBA00022763"/>
    </source>
</evidence>
<comment type="similarity">
    <text evidence="2 13">Belongs to the Nth/MutY family.</text>
</comment>
<evidence type="ECO:0000256" key="10">
    <source>
        <dbReference type="ARBA" id="ARBA00023014"/>
    </source>
</evidence>
<dbReference type="AlphaFoldDB" id="A0A9P6JJQ4"/>
<dbReference type="InterPro" id="IPR003265">
    <property type="entry name" value="HhH-GPD_domain"/>
</dbReference>
<evidence type="ECO:0000313" key="16">
    <source>
        <dbReference type="EMBL" id="KAF9523248.1"/>
    </source>
</evidence>
<keyword evidence="11" id="KW-0234">DNA repair</keyword>
<feature type="region of interest" description="Disordered" evidence="14">
    <location>
        <begin position="479"/>
        <end position="513"/>
    </location>
</feature>
<organism evidence="16 17">
    <name type="scientific">Crepidotus variabilis</name>
    <dbReference type="NCBI Taxonomy" id="179855"/>
    <lineage>
        <taxon>Eukaryota</taxon>
        <taxon>Fungi</taxon>
        <taxon>Dikarya</taxon>
        <taxon>Basidiomycota</taxon>
        <taxon>Agaricomycotina</taxon>
        <taxon>Agaricomycetes</taxon>
        <taxon>Agaricomycetidae</taxon>
        <taxon>Agaricales</taxon>
        <taxon>Agaricineae</taxon>
        <taxon>Crepidotaceae</taxon>
        <taxon>Crepidotus</taxon>
    </lineage>
</organism>
<feature type="domain" description="HhH-GPD" evidence="15">
    <location>
        <begin position="139"/>
        <end position="304"/>
    </location>
</feature>
<keyword evidence="17" id="KW-1185">Reference proteome</keyword>
<evidence type="ECO:0000256" key="1">
    <source>
        <dbReference type="ARBA" id="ARBA00000843"/>
    </source>
</evidence>
<comment type="cofactor">
    <cofactor evidence="13">
        <name>[4Fe-4S] cluster</name>
        <dbReference type="ChEBI" id="CHEBI:49883"/>
    </cofactor>
    <text evidence="13">Binds 1 [4Fe-4S] cluster.</text>
</comment>
<dbReference type="GO" id="GO:0005634">
    <property type="term" value="C:nucleus"/>
    <property type="evidence" value="ECO:0007669"/>
    <property type="project" value="TreeGrafter"/>
</dbReference>
<dbReference type="InterPro" id="IPR044298">
    <property type="entry name" value="MIG/MutY"/>
</dbReference>
<comment type="function">
    <text evidence="13">Adenine glycosylase active on G-A mispairs.</text>
</comment>
<reference evidence="16" key="1">
    <citation type="submission" date="2020-11" db="EMBL/GenBank/DDBJ databases">
        <authorList>
            <consortium name="DOE Joint Genome Institute"/>
            <person name="Ahrendt S."/>
            <person name="Riley R."/>
            <person name="Andreopoulos W."/>
            <person name="Labutti K."/>
            <person name="Pangilinan J."/>
            <person name="Ruiz-Duenas F.J."/>
            <person name="Barrasa J.M."/>
            <person name="Sanchez-Garcia M."/>
            <person name="Camarero S."/>
            <person name="Miyauchi S."/>
            <person name="Serrano A."/>
            <person name="Linde D."/>
            <person name="Babiker R."/>
            <person name="Drula E."/>
            <person name="Ayuso-Fernandez I."/>
            <person name="Pacheco R."/>
            <person name="Padilla G."/>
            <person name="Ferreira P."/>
            <person name="Barriuso J."/>
            <person name="Kellner H."/>
            <person name="Castanera R."/>
            <person name="Alfaro M."/>
            <person name="Ramirez L."/>
            <person name="Pisabarro A.G."/>
            <person name="Kuo A."/>
            <person name="Tritt A."/>
            <person name="Lipzen A."/>
            <person name="He G."/>
            <person name="Yan M."/>
            <person name="Ng V."/>
            <person name="Cullen D."/>
            <person name="Martin F."/>
            <person name="Rosso M.-N."/>
            <person name="Henrissat B."/>
            <person name="Hibbett D."/>
            <person name="Martinez A.T."/>
            <person name="Grigoriev I.V."/>
        </authorList>
    </citation>
    <scope>NUCLEOTIDE SEQUENCE</scope>
    <source>
        <strain evidence="16">CBS 506.95</strain>
    </source>
</reference>
<evidence type="ECO:0000256" key="4">
    <source>
        <dbReference type="ARBA" id="ARBA00022023"/>
    </source>
</evidence>
<dbReference type="CDD" id="cd03431">
    <property type="entry name" value="NUDIX_DNA_Glycosylase_C-MutY"/>
    <property type="match status" value="1"/>
</dbReference>
<dbReference type="InterPro" id="IPR015797">
    <property type="entry name" value="NUDIX_hydrolase-like_dom_sf"/>
</dbReference>
<dbReference type="CDD" id="cd00056">
    <property type="entry name" value="ENDO3c"/>
    <property type="match status" value="1"/>
</dbReference>
<dbReference type="FunFam" id="1.10.340.30:FF:000002">
    <property type="entry name" value="Adenine DNA glycosylase"/>
    <property type="match status" value="1"/>
</dbReference>
<dbReference type="Gene3D" id="3.90.79.10">
    <property type="entry name" value="Nucleoside Triphosphate Pyrophosphohydrolase"/>
    <property type="match status" value="1"/>
</dbReference>
<dbReference type="Pfam" id="PF14815">
    <property type="entry name" value="NUDIX_4"/>
    <property type="match status" value="1"/>
</dbReference>
<keyword evidence="9 13" id="KW-0408">Iron</keyword>
<feature type="compositionally biased region" description="Polar residues" evidence="14">
    <location>
        <begin position="55"/>
        <end position="73"/>
    </location>
</feature>
<name>A0A9P6JJQ4_9AGAR</name>
<dbReference type="InterPro" id="IPR004036">
    <property type="entry name" value="Endonuclease-III-like_CS2"/>
</dbReference>
<comment type="catalytic activity">
    <reaction evidence="1 13">
        <text>Hydrolyzes free adenine bases from 7,8-dihydro-8-oxoguanine:adenine mismatched double-stranded DNA, leaving an apurinic site.</text>
        <dbReference type="EC" id="3.2.2.31"/>
    </reaction>
</comment>
<dbReference type="GO" id="GO:0051539">
    <property type="term" value="F:4 iron, 4 sulfur cluster binding"/>
    <property type="evidence" value="ECO:0007669"/>
    <property type="project" value="UniProtKB-UniRule"/>
</dbReference>
<dbReference type="EC" id="3.2.2.31" evidence="3 13"/>
<dbReference type="InterPro" id="IPR029119">
    <property type="entry name" value="MutY_C"/>
</dbReference>
<feature type="compositionally biased region" description="Polar residues" evidence="14">
    <location>
        <begin position="499"/>
        <end position="511"/>
    </location>
</feature>
<evidence type="ECO:0000256" key="14">
    <source>
        <dbReference type="SAM" id="MobiDB-lite"/>
    </source>
</evidence>
<keyword evidence="10" id="KW-0411">Iron-sulfur</keyword>